<dbReference type="Pfam" id="PF03144">
    <property type="entry name" value="GTP_EFTU_D2"/>
    <property type="match status" value="1"/>
</dbReference>
<dbReference type="CDD" id="cd01681">
    <property type="entry name" value="aeEF2_snRNP_like_IV"/>
    <property type="match status" value="1"/>
</dbReference>
<comment type="catalytic activity">
    <reaction evidence="10">
        <text>GTP + H2O = GDP + phosphate + H(+)</text>
        <dbReference type="Rhea" id="RHEA:19669"/>
        <dbReference type="ChEBI" id="CHEBI:15377"/>
        <dbReference type="ChEBI" id="CHEBI:15378"/>
        <dbReference type="ChEBI" id="CHEBI:37565"/>
        <dbReference type="ChEBI" id="CHEBI:43474"/>
        <dbReference type="ChEBI" id="CHEBI:58189"/>
    </reaction>
    <physiologicalReaction direction="left-to-right" evidence="10">
        <dbReference type="Rhea" id="RHEA:19670"/>
    </physiologicalReaction>
</comment>
<dbReference type="CDD" id="cd04096">
    <property type="entry name" value="eEF2_snRNP_like_C"/>
    <property type="match status" value="1"/>
</dbReference>
<dbReference type="FunFam" id="3.30.70.870:FF:000002">
    <property type="entry name" value="Translation elongation factor 2"/>
    <property type="match status" value="1"/>
</dbReference>
<dbReference type="SUPFAM" id="SSF54980">
    <property type="entry name" value="EF-G C-terminal domain-like"/>
    <property type="match status" value="2"/>
</dbReference>
<comment type="function">
    <text evidence="9">Catalyzes the GTP-dependent ribosomal translocation step during translation elongation. During this step, the ribosome changes from the pre-translocational (PRE) to the post-translocational (POST) state as the newly formed A-site-bound peptidyl-tRNA and P-site-bound deacylated tRNA move to the P and E sites, respectively. Catalyzes the coordinated movement of the two tRNA molecules, the mRNA and conformational changes in the ribosome.</text>
</comment>
<dbReference type="InterPro" id="IPR009000">
    <property type="entry name" value="Transl_B-barrel_sf"/>
</dbReference>
<dbReference type="Pfam" id="PF00009">
    <property type="entry name" value="GTP_EFTU"/>
    <property type="match status" value="1"/>
</dbReference>
<dbReference type="CDD" id="cd03700">
    <property type="entry name" value="EF2_snRNP_like_II"/>
    <property type="match status" value="1"/>
</dbReference>
<evidence type="ECO:0000313" key="12">
    <source>
        <dbReference type="EMBL" id="KAF2762100.1"/>
    </source>
</evidence>
<dbReference type="GO" id="GO:0003746">
    <property type="term" value="F:translation elongation factor activity"/>
    <property type="evidence" value="ECO:0007669"/>
    <property type="project" value="UniProtKB-KW"/>
</dbReference>
<dbReference type="PANTHER" id="PTHR42908">
    <property type="entry name" value="TRANSLATION ELONGATION FACTOR-RELATED"/>
    <property type="match status" value="1"/>
</dbReference>
<keyword evidence="8" id="KW-0342">GTP-binding</keyword>
<dbReference type="GeneID" id="54486267"/>
<dbReference type="InterPro" id="IPR020568">
    <property type="entry name" value="Ribosomal_Su5_D2-typ_SF"/>
</dbReference>
<dbReference type="GO" id="GO:0005525">
    <property type="term" value="F:GTP binding"/>
    <property type="evidence" value="ECO:0007669"/>
    <property type="project" value="UniProtKB-KW"/>
</dbReference>
<dbReference type="Gene3D" id="3.30.70.870">
    <property type="entry name" value="Elongation Factor G (Translational Gtpase), domain 3"/>
    <property type="match status" value="1"/>
</dbReference>
<dbReference type="Gene3D" id="3.30.70.240">
    <property type="match status" value="1"/>
</dbReference>
<dbReference type="SUPFAM" id="SSF54211">
    <property type="entry name" value="Ribosomal protein S5 domain 2-like"/>
    <property type="match status" value="1"/>
</dbReference>
<dbReference type="SMART" id="SM00838">
    <property type="entry name" value="EFG_C"/>
    <property type="match status" value="1"/>
</dbReference>
<proteinExistence type="predicted"/>
<dbReference type="Pfam" id="PF03764">
    <property type="entry name" value="EFG_IV"/>
    <property type="match status" value="1"/>
</dbReference>
<dbReference type="InterPro" id="IPR041095">
    <property type="entry name" value="EFG_II"/>
</dbReference>
<dbReference type="GO" id="GO:1990904">
    <property type="term" value="C:ribonucleoprotein complex"/>
    <property type="evidence" value="ECO:0007669"/>
    <property type="project" value="TreeGrafter"/>
</dbReference>
<feature type="domain" description="Tr-type G" evidence="11">
    <location>
        <begin position="17"/>
        <end position="254"/>
    </location>
</feature>
<dbReference type="InterPro" id="IPR004161">
    <property type="entry name" value="EFTu-like_2"/>
</dbReference>
<keyword evidence="3" id="KW-0963">Cytoplasm</keyword>
<dbReference type="Gene3D" id="3.40.50.300">
    <property type="entry name" value="P-loop containing nucleotide triphosphate hydrolases"/>
    <property type="match status" value="1"/>
</dbReference>
<keyword evidence="13" id="KW-1185">Reference proteome</keyword>
<keyword evidence="6 12" id="KW-0378">Hydrolase</keyword>
<dbReference type="Gene3D" id="3.30.230.10">
    <property type="match status" value="1"/>
</dbReference>
<dbReference type="EMBL" id="ML996566">
    <property type="protein sequence ID" value="KAF2762100.1"/>
    <property type="molecule type" value="Genomic_DNA"/>
</dbReference>
<dbReference type="PROSITE" id="PS00301">
    <property type="entry name" value="G_TR_1"/>
    <property type="match status" value="1"/>
</dbReference>
<evidence type="ECO:0000259" key="11">
    <source>
        <dbReference type="PROSITE" id="PS51722"/>
    </source>
</evidence>
<dbReference type="PRINTS" id="PR00315">
    <property type="entry name" value="ELONGATNFCT"/>
</dbReference>
<dbReference type="SMART" id="SM00889">
    <property type="entry name" value="EFG_IV"/>
    <property type="match status" value="1"/>
</dbReference>
<dbReference type="PANTHER" id="PTHR42908:SF10">
    <property type="entry name" value="EUKARYOTIC TRANSLATION ELONGATION FACTOR 2"/>
    <property type="match status" value="1"/>
</dbReference>
<sequence length="843" mass="93823">MVNFTVEEIRELMDDAANIRNMSVIAHVDHGKSTLTDSLVQRAGIISAAKAGEARFTDTRPDEQERGVTIKSTAISLYATLNDPEDLKDIPVKTTKNDFLINLIDSPGHVDFSSEVTAALRVTDGALVVVDTIEGVCVQTETVLRQALGERIKPVVIINKVDRALLELQLEKEDLYQNFSRVIESVNVVIATYFDKALGDVQVYPEKGTVAFGSGLHGWAFTVRQFATKYAKKFGVDKTKMMDRLWGDNYFNPKTKKWTKTGTHEGQTLERAFNQFILDPIFRIFNAVMNFKTDEIPKLLEKLEIKLASDEKELQGKQLLKVVMRKFLPAADALLEMMILHLPSPKTAQRYRMETLYEGPNDDENAIAIRDCDPKGPLMLYVSKMVPTSDKGRFFAFGRVFAGTVRSGLKVRIQGPNYTPGNKQDLFIKAVQRTILMMGRFTEPIENVPAGNICGLVGVDQFLLKSGTLTTNETAHNLKVMKFSVSPVVQRSVEVKNAQDLPKLVEGLKRLSKSDPCVLTYINESGEHIVAGAGELHLEICLKDLEEDHAGVPLRVSDPVVQYRETVGTDSSMTALSKSPNKHNRLYVTATPLAEEVSVAIEAGKITPRDDFKARARILADDFGWDVTDARKIWCFGPDTNGANLLVDQTKAVQYLNEIKDSVVSGFQWATKEGPVAEEPMRSVRWNIQDVTLHTDAIHRGGGQIIPTTRRVLYAAALLAEPGLQEPVYLVEIQVPEQAMGGIYGVLTRRRGHVFEEAQRPGTPLFNIKAYLPVNESFGFTADLRSNTAGQAFPQSVFDHWQILPGGSPLDKTTMPGKIVEEMRKRKGIKPEVPGVENYYDKL</sequence>
<dbReference type="SUPFAM" id="SSF52540">
    <property type="entry name" value="P-loop containing nucleoside triphosphate hydrolases"/>
    <property type="match status" value="1"/>
</dbReference>
<evidence type="ECO:0000256" key="1">
    <source>
        <dbReference type="ARBA" id="ARBA00004496"/>
    </source>
</evidence>
<dbReference type="FunFam" id="3.40.50.300:FF:000058">
    <property type="entry name" value="Translation elongation factor 2"/>
    <property type="match status" value="1"/>
</dbReference>
<name>A0A6A6WJ12_9PEZI</name>
<evidence type="ECO:0000256" key="2">
    <source>
        <dbReference type="ARBA" id="ARBA00017891"/>
    </source>
</evidence>
<dbReference type="Pfam" id="PF14492">
    <property type="entry name" value="EFG_III"/>
    <property type="match status" value="1"/>
</dbReference>
<dbReference type="FunFam" id="3.30.230.10:FF:000006">
    <property type="entry name" value="Translation elongation factor 2"/>
    <property type="match status" value="1"/>
</dbReference>
<dbReference type="Gene3D" id="2.40.30.10">
    <property type="entry name" value="Translation factors"/>
    <property type="match status" value="1"/>
</dbReference>
<dbReference type="NCBIfam" id="TIGR00231">
    <property type="entry name" value="small_GTP"/>
    <property type="match status" value="1"/>
</dbReference>
<keyword evidence="5" id="KW-0251">Elongation factor</keyword>
<dbReference type="GO" id="GO:0003924">
    <property type="term" value="F:GTPase activity"/>
    <property type="evidence" value="ECO:0007669"/>
    <property type="project" value="InterPro"/>
</dbReference>
<dbReference type="RefSeq" id="XP_033604551.1">
    <property type="nucleotide sequence ID" value="XM_033745213.1"/>
</dbReference>
<dbReference type="InterPro" id="IPR000640">
    <property type="entry name" value="EFG_V-like"/>
</dbReference>
<dbReference type="InterPro" id="IPR014721">
    <property type="entry name" value="Ribsml_uS5_D2-typ_fold_subgr"/>
</dbReference>
<dbReference type="InterPro" id="IPR027417">
    <property type="entry name" value="P-loop_NTPase"/>
</dbReference>
<dbReference type="InterPro" id="IPR035647">
    <property type="entry name" value="EFG_III/V"/>
</dbReference>
<dbReference type="InterPro" id="IPR005517">
    <property type="entry name" value="Transl_elong_EFG/EF2_IV"/>
</dbReference>
<dbReference type="GO" id="GO:0043022">
    <property type="term" value="F:ribosome binding"/>
    <property type="evidence" value="ECO:0007669"/>
    <property type="project" value="TreeGrafter"/>
</dbReference>
<keyword evidence="7" id="KW-0648">Protein biosynthesis</keyword>
<dbReference type="CDD" id="cd01885">
    <property type="entry name" value="EF2"/>
    <property type="match status" value="1"/>
</dbReference>
<comment type="subcellular location">
    <subcellularLocation>
        <location evidence="1">Cytoplasm</location>
    </subcellularLocation>
</comment>
<dbReference type="Proteomes" id="UP000799437">
    <property type="component" value="Unassembled WGS sequence"/>
</dbReference>
<dbReference type="OrthoDB" id="364892at2759"/>
<reference evidence="12" key="1">
    <citation type="journal article" date="2020" name="Stud. Mycol.">
        <title>101 Dothideomycetes genomes: a test case for predicting lifestyles and emergence of pathogens.</title>
        <authorList>
            <person name="Haridas S."/>
            <person name="Albert R."/>
            <person name="Binder M."/>
            <person name="Bloem J."/>
            <person name="Labutti K."/>
            <person name="Salamov A."/>
            <person name="Andreopoulos B."/>
            <person name="Baker S."/>
            <person name="Barry K."/>
            <person name="Bills G."/>
            <person name="Bluhm B."/>
            <person name="Cannon C."/>
            <person name="Castanera R."/>
            <person name="Culley D."/>
            <person name="Daum C."/>
            <person name="Ezra D."/>
            <person name="Gonzalez J."/>
            <person name="Henrissat B."/>
            <person name="Kuo A."/>
            <person name="Liang C."/>
            <person name="Lipzen A."/>
            <person name="Lutzoni F."/>
            <person name="Magnuson J."/>
            <person name="Mondo S."/>
            <person name="Nolan M."/>
            <person name="Ohm R."/>
            <person name="Pangilinan J."/>
            <person name="Park H.-J."/>
            <person name="Ramirez L."/>
            <person name="Alfaro M."/>
            <person name="Sun H."/>
            <person name="Tritt A."/>
            <person name="Yoshinaga Y."/>
            <person name="Zwiers L.-H."/>
            <person name="Turgeon B."/>
            <person name="Goodwin S."/>
            <person name="Spatafora J."/>
            <person name="Crous P."/>
            <person name="Grigoriev I."/>
        </authorList>
    </citation>
    <scope>NUCLEOTIDE SEQUENCE</scope>
    <source>
        <strain evidence="12">CBS 121739</strain>
    </source>
</reference>
<evidence type="ECO:0000256" key="4">
    <source>
        <dbReference type="ARBA" id="ARBA00022741"/>
    </source>
</evidence>
<evidence type="ECO:0000256" key="8">
    <source>
        <dbReference type="ARBA" id="ARBA00023134"/>
    </source>
</evidence>
<keyword evidence="4" id="KW-0547">Nucleotide-binding</keyword>
<dbReference type="PROSITE" id="PS51722">
    <property type="entry name" value="G_TR_2"/>
    <property type="match status" value="1"/>
</dbReference>
<dbReference type="InterPro" id="IPR031157">
    <property type="entry name" value="G_TR_CS"/>
</dbReference>
<evidence type="ECO:0000313" key="13">
    <source>
        <dbReference type="Proteomes" id="UP000799437"/>
    </source>
</evidence>
<dbReference type="AlphaFoldDB" id="A0A6A6WJ12"/>
<evidence type="ECO:0000256" key="5">
    <source>
        <dbReference type="ARBA" id="ARBA00022768"/>
    </source>
</evidence>
<dbReference type="SUPFAM" id="SSF50447">
    <property type="entry name" value="Translation proteins"/>
    <property type="match status" value="1"/>
</dbReference>
<evidence type="ECO:0000256" key="10">
    <source>
        <dbReference type="ARBA" id="ARBA00049117"/>
    </source>
</evidence>
<evidence type="ECO:0000256" key="6">
    <source>
        <dbReference type="ARBA" id="ARBA00022801"/>
    </source>
</evidence>
<protein>
    <recommendedName>
        <fullName evidence="2">Elongation factor 2</fullName>
    </recommendedName>
</protein>
<evidence type="ECO:0000256" key="3">
    <source>
        <dbReference type="ARBA" id="ARBA00022490"/>
    </source>
</evidence>
<dbReference type="FunFam" id="3.90.1430.10:FF:000003">
    <property type="entry name" value="Elongation factor 2"/>
    <property type="match status" value="1"/>
</dbReference>
<dbReference type="FunFam" id="2.40.30.10:FF:000010">
    <property type="entry name" value="Translation elongation factor 2"/>
    <property type="match status" value="1"/>
</dbReference>
<dbReference type="InterPro" id="IPR000795">
    <property type="entry name" value="T_Tr_GTP-bd_dom"/>
</dbReference>
<dbReference type="GO" id="GO:0005829">
    <property type="term" value="C:cytosol"/>
    <property type="evidence" value="ECO:0007669"/>
    <property type="project" value="TreeGrafter"/>
</dbReference>
<evidence type="ECO:0000256" key="7">
    <source>
        <dbReference type="ARBA" id="ARBA00022917"/>
    </source>
</evidence>
<organism evidence="12 13">
    <name type="scientific">Pseudovirgaria hyperparasitica</name>
    <dbReference type="NCBI Taxonomy" id="470096"/>
    <lineage>
        <taxon>Eukaryota</taxon>
        <taxon>Fungi</taxon>
        <taxon>Dikarya</taxon>
        <taxon>Ascomycota</taxon>
        <taxon>Pezizomycotina</taxon>
        <taxon>Dothideomycetes</taxon>
        <taxon>Dothideomycetes incertae sedis</taxon>
        <taxon>Acrospermales</taxon>
        <taxon>Acrospermaceae</taxon>
        <taxon>Pseudovirgaria</taxon>
    </lineage>
</organism>
<accession>A0A6A6WJ12</accession>
<dbReference type="InterPro" id="IPR005225">
    <property type="entry name" value="Small_GTP-bd"/>
</dbReference>
<evidence type="ECO:0000256" key="9">
    <source>
        <dbReference type="ARBA" id="ARBA00024731"/>
    </source>
</evidence>
<dbReference type="CDD" id="cd16261">
    <property type="entry name" value="EF2_snRNP_III"/>
    <property type="match status" value="1"/>
</dbReference>
<dbReference type="Pfam" id="PF00679">
    <property type="entry name" value="EFG_C"/>
    <property type="match status" value="1"/>
</dbReference>
<gene>
    <name evidence="12" type="ORF">EJ05DRAFT_482888</name>
</gene>
<dbReference type="FunFam" id="3.30.70.240:FF:000003">
    <property type="entry name" value="Translation elongation factor 2"/>
    <property type="match status" value="1"/>
</dbReference>